<sequence>MKRRRFPLFFAVVILVAATYGAITLSTSISQRGQKQSEIIENEKEIAKLKKNIDILEKEIKNSDSPQFVEKVAREDLGMVKPREVIYVDKDKDSKNK</sequence>
<evidence type="ECO:0000313" key="3">
    <source>
        <dbReference type="Proteomes" id="UP001519306"/>
    </source>
</evidence>
<dbReference type="GO" id="GO:0051301">
    <property type="term" value="P:cell division"/>
    <property type="evidence" value="ECO:0007669"/>
    <property type="project" value="UniProtKB-KW"/>
</dbReference>
<dbReference type="Pfam" id="PF04977">
    <property type="entry name" value="DivIC"/>
    <property type="match status" value="1"/>
</dbReference>
<dbReference type="EMBL" id="JAGGLJ010000016">
    <property type="protein sequence ID" value="MBP2025955.1"/>
    <property type="molecule type" value="Genomic_DNA"/>
</dbReference>
<organism evidence="2 3">
    <name type="scientific">Peptoniphilus stercorisuis</name>
    <dbReference type="NCBI Taxonomy" id="1436965"/>
    <lineage>
        <taxon>Bacteria</taxon>
        <taxon>Bacillati</taxon>
        <taxon>Bacillota</taxon>
        <taxon>Tissierellia</taxon>
        <taxon>Tissierellales</taxon>
        <taxon>Peptoniphilaceae</taxon>
        <taxon>Peptoniphilus</taxon>
    </lineage>
</organism>
<keyword evidence="2" id="KW-0131">Cell cycle</keyword>
<dbReference type="RefSeq" id="WP_245311208.1">
    <property type="nucleotide sequence ID" value="NZ_JAGGLJ010000016.1"/>
</dbReference>
<dbReference type="Proteomes" id="UP001519306">
    <property type="component" value="Unassembled WGS sequence"/>
</dbReference>
<reference evidence="2 3" key="1">
    <citation type="submission" date="2021-03" db="EMBL/GenBank/DDBJ databases">
        <title>Genomic Encyclopedia of Type Strains, Phase IV (KMG-IV): sequencing the most valuable type-strain genomes for metagenomic binning, comparative biology and taxonomic classification.</title>
        <authorList>
            <person name="Goeker M."/>
        </authorList>
    </citation>
    <scope>NUCLEOTIDE SEQUENCE [LARGE SCALE GENOMIC DNA]</scope>
    <source>
        <strain evidence="2 3">DSM 27563</strain>
    </source>
</reference>
<protein>
    <submittedName>
        <fullName evidence="2">Cell division protein FtsL</fullName>
    </submittedName>
</protein>
<accession>A0ABS4KDY4</accession>
<gene>
    <name evidence="2" type="ORF">J2Z71_001507</name>
</gene>
<keyword evidence="2" id="KW-0132">Cell division</keyword>
<keyword evidence="1" id="KW-0175">Coiled coil</keyword>
<dbReference type="InterPro" id="IPR007060">
    <property type="entry name" value="FtsL/DivIC"/>
</dbReference>
<keyword evidence="3" id="KW-1185">Reference proteome</keyword>
<evidence type="ECO:0000313" key="2">
    <source>
        <dbReference type="EMBL" id="MBP2025955.1"/>
    </source>
</evidence>
<proteinExistence type="predicted"/>
<comment type="caution">
    <text evidence="2">The sequence shown here is derived from an EMBL/GenBank/DDBJ whole genome shotgun (WGS) entry which is preliminary data.</text>
</comment>
<evidence type="ECO:0000256" key="1">
    <source>
        <dbReference type="SAM" id="Coils"/>
    </source>
</evidence>
<feature type="coiled-coil region" evidence="1">
    <location>
        <begin position="32"/>
        <end position="59"/>
    </location>
</feature>
<name>A0ABS4KDY4_9FIRM</name>